<dbReference type="InterPro" id="IPR001223">
    <property type="entry name" value="Glyco_hydro18_cat"/>
</dbReference>
<sequence>MSILKQWAIVCLLALWVVSGLSSDAMAQTTANCTGVPAWSGSTIYNAGDKFVYQGSLYQANIQIWNTPPTYCPSCGWYTNLGTCGGGGSSPTVSISAPANNASFPAGTAITVSADAADSDGTVAKVEFFDSGAKIGEDTAAPFSISWSSAVAGAHQLTAKATDNAGNATTSAAVTVNLTCTGSCGGGGPLPKRALIGYWHNFDNGSGFIKLRDVSPDWDLVNIAFGEPVGGSTSRIGFTPFQQTTTAEMQSDIAILHGRGKKVLLSVGGANGHVVLPTSADRQNFVDSVTSIIQLYGLDGLDIDFEGSSVRLNANDRDFMNPTTPSIVNLISAVREIRSRVGSGFILTMAPETWFVQVGYQFYGSGNGGDGRTGAYLPIIHALRDILTVLHVQDYNSGAVLALDGRAYGMGNADFHTAMTDMVLAGFNVANTGKFFPGLRPDQVGFGLPANGNAGNGFTPVPEVQKALNYLIKGQSFGGQYVLRNPAGYPSFRGLMAWSINWDRVANFDFSKNHRAYFNTVP</sequence>
<dbReference type="PANTHER" id="PTHR45708">
    <property type="entry name" value="ENDOCHITINASE"/>
    <property type="match status" value="1"/>
</dbReference>
<dbReference type="InterPro" id="IPR013783">
    <property type="entry name" value="Ig-like_fold"/>
</dbReference>
<keyword evidence="4" id="KW-0119">Carbohydrate metabolism</keyword>
<evidence type="ECO:0000256" key="1">
    <source>
        <dbReference type="ARBA" id="ARBA00009121"/>
    </source>
</evidence>
<keyword evidence="7" id="KW-0732">Signal</keyword>
<keyword evidence="3 6" id="KW-0378">Hydrolase</keyword>
<dbReference type="EMBL" id="CP089984">
    <property type="protein sequence ID" value="WXB16244.1"/>
    <property type="molecule type" value="Genomic_DNA"/>
</dbReference>
<dbReference type="InterPro" id="IPR001579">
    <property type="entry name" value="Glyco_hydro_18_chit_AS"/>
</dbReference>
<evidence type="ECO:0000256" key="3">
    <source>
        <dbReference type="ARBA" id="ARBA00022801"/>
    </source>
</evidence>
<dbReference type="Gene3D" id="2.10.10.20">
    <property type="entry name" value="Carbohydrate-binding module superfamily 5/12"/>
    <property type="match status" value="1"/>
</dbReference>
<evidence type="ECO:0000313" key="9">
    <source>
        <dbReference type="EMBL" id="WXB16244.1"/>
    </source>
</evidence>
<reference evidence="9 10" key="1">
    <citation type="submission" date="2021-12" db="EMBL/GenBank/DDBJ databases">
        <title>Discovery of the Pendulisporaceae a myxobacterial family with distinct sporulation behavior and unique specialized metabolism.</title>
        <authorList>
            <person name="Garcia R."/>
            <person name="Popoff A."/>
            <person name="Bader C.D."/>
            <person name="Loehr J."/>
            <person name="Walesch S."/>
            <person name="Walt C."/>
            <person name="Boldt J."/>
            <person name="Bunk B."/>
            <person name="Haeckl F.J.F.P.J."/>
            <person name="Gunesch A.P."/>
            <person name="Birkelbach J."/>
            <person name="Nuebel U."/>
            <person name="Pietschmann T."/>
            <person name="Bach T."/>
            <person name="Mueller R."/>
        </authorList>
    </citation>
    <scope>NUCLEOTIDE SEQUENCE [LARGE SCALE GENOMIC DNA]</scope>
    <source>
        <strain evidence="9 10">MSr11954</strain>
    </source>
</reference>
<name>A0ABZ2M364_9BACT</name>
<keyword evidence="10" id="KW-1185">Reference proteome</keyword>
<dbReference type="InterPro" id="IPR003610">
    <property type="entry name" value="CBM5/12"/>
</dbReference>
<dbReference type="Gene3D" id="3.20.20.80">
    <property type="entry name" value="Glycosidases"/>
    <property type="match status" value="1"/>
</dbReference>
<dbReference type="InterPro" id="IPR050542">
    <property type="entry name" value="Glycosyl_Hydrlase18_Chitinase"/>
</dbReference>
<dbReference type="SMART" id="SM00495">
    <property type="entry name" value="ChtBD3"/>
    <property type="match status" value="1"/>
</dbReference>
<gene>
    <name evidence="9" type="ORF">LZC94_02975</name>
</gene>
<dbReference type="InterPro" id="IPR036573">
    <property type="entry name" value="CBM_sf_5/12"/>
</dbReference>
<feature type="domain" description="GH18" evidence="8">
    <location>
        <begin position="193"/>
        <end position="521"/>
    </location>
</feature>
<dbReference type="SMART" id="SM00636">
    <property type="entry name" value="Glyco_18"/>
    <property type="match status" value="1"/>
</dbReference>
<dbReference type="CDD" id="cd02871">
    <property type="entry name" value="GH18_chitinase_D-like"/>
    <property type="match status" value="1"/>
</dbReference>
<dbReference type="InterPro" id="IPR011583">
    <property type="entry name" value="Chitinase_II/V-like_cat"/>
</dbReference>
<dbReference type="GO" id="GO:0016787">
    <property type="term" value="F:hydrolase activity"/>
    <property type="evidence" value="ECO:0007669"/>
    <property type="project" value="UniProtKB-KW"/>
</dbReference>
<protein>
    <recommendedName>
        <fullName evidence="2">chitinase</fullName>
        <ecNumber evidence="2">3.2.1.14</ecNumber>
    </recommendedName>
</protein>
<dbReference type="Pfam" id="PF00704">
    <property type="entry name" value="Glyco_hydro_18"/>
    <property type="match status" value="1"/>
</dbReference>
<evidence type="ECO:0000256" key="5">
    <source>
        <dbReference type="ARBA" id="ARBA00023295"/>
    </source>
</evidence>
<dbReference type="InterPro" id="IPR017853">
    <property type="entry name" value="GH"/>
</dbReference>
<evidence type="ECO:0000256" key="4">
    <source>
        <dbReference type="ARBA" id="ARBA00023277"/>
    </source>
</evidence>
<feature type="signal peptide" evidence="7">
    <location>
        <begin position="1"/>
        <end position="27"/>
    </location>
</feature>
<evidence type="ECO:0000256" key="7">
    <source>
        <dbReference type="SAM" id="SignalP"/>
    </source>
</evidence>
<dbReference type="Gene3D" id="2.60.40.10">
    <property type="entry name" value="Immunoglobulins"/>
    <property type="match status" value="1"/>
</dbReference>
<accession>A0ABZ2M364</accession>
<dbReference type="PROSITE" id="PS01095">
    <property type="entry name" value="GH18_1"/>
    <property type="match status" value="1"/>
</dbReference>
<keyword evidence="5 6" id="KW-0326">Glycosidase</keyword>
<evidence type="ECO:0000256" key="6">
    <source>
        <dbReference type="RuleBase" id="RU000489"/>
    </source>
</evidence>
<feature type="chain" id="PRO_5046017380" description="chitinase" evidence="7">
    <location>
        <begin position="28"/>
        <end position="522"/>
    </location>
</feature>
<dbReference type="EC" id="3.2.1.14" evidence="2"/>
<dbReference type="SUPFAM" id="SSF51445">
    <property type="entry name" value="(Trans)glycosidases"/>
    <property type="match status" value="1"/>
</dbReference>
<dbReference type="Pfam" id="PF17957">
    <property type="entry name" value="Big_7"/>
    <property type="match status" value="1"/>
</dbReference>
<evidence type="ECO:0000259" key="8">
    <source>
        <dbReference type="PROSITE" id="PS51910"/>
    </source>
</evidence>
<comment type="similarity">
    <text evidence="1">Belongs to the glycosyl hydrolase 18 family. Chitinase class II subfamily.</text>
</comment>
<dbReference type="PROSITE" id="PS51910">
    <property type="entry name" value="GH18_2"/>
    <property type="match status" value="1"/>
</dbReference>
<dbReference type="RefSeq" id="WP_394825873.1">
    <property type="nucleotide sequence ID" value="NZ_CP089984.1"/>
</dbReference>
<organism evidence="9 10">
    <name type="scientific">Pendulispora albinea</name>
    <dbReference type="NCBI Taxonomy" id="2741071"/>
    <lineage>
        <taxon>Bacteria</taxon>
        <taxon>Pseudomonadati</taxon>
        <taxon>Myxococcota</taxon>
        <taxon>Myxococcia</taxon>
        <taxon>Myxococcales</taxon>
        <taxon>Sorangiineae</taxon>
        <taxon>Pendulisporaceae</taxon>
        <taxon>Pendulispora</taxon>
    </lineage>
</organism>
<evidence type="ECO:0000256" key="2">
    <source>
        <dbReference type="ARBA" id="ARBA00012729"/>
    </source>
</evidence>
<dbReference type="CDD" id="cd12214">
    <property type="entry name" value="ChiA1_BD"/>
    <property type="match status" value="1"/>
</dbReference>
<dbReference type="PANTHER" id="PTHR45708:SF49">
    <property type="entry name" value="ENDOCHITINASE"/>
    <property type="match status" value="1"/>
</dbReference>
<proteinExistence type="inferred from homology"/>
<dbReference type="SUPFAM" id="SSF51055">
    <property type="entry name" value="Carbohydrate binding domain"/>
    <property type="match status" value="1"/>
</dbReference>
<dbReference type="Proteomes" id="UP001370348">
    <property type="component" value="Chromosome"/>
</dbReference>
<evidence type="ECO:0000313" key="10">
    <source>
        <dbReference type="Proteomes" id="UP001370348"/>
    </source>
</evidence>